<dbReference type="STRING" id="112090.W4HAZ1"/>
<evidence type="ECO:0000256" key="5">
    <source>
        <dbReference type="ARBA" id="ARBA00022737"/>
    </source>
</evidence>
<dbReference type="InterPro" id="IPR018108">
    <property type="entry name" value="MCP_transmembrane"/>
</dbReference>
<feature type="repeat" description="Solcar" evidence="10">
    <location>
        <begin position="243"/>
        <end position="333"/>
    </location>
</feature>
<keyword evidence="7 12" id="KW-1133">Transmembrane helix</keyword>
<dbReference type="Pfam" id="PF00153">
    <property type="entry name" value="Mito_carr"/>
    <property type="match status" value="3"/>
</dbReference>
<feature type="repeat" description="Solcar" evidence="10">
    <location>
        <begin position="136"/>
        <end position="234"/>
    </location>
</feature>
<dbReference type="VEuPathDB" id="FungiDB:H257_00469"/>
<evidence type="ECO:0000256" key="9">
    <source>
        <dbReference type="ARBA" id="ARBA00023136"/>
    </source>
</evidence>
<protein>
    <submittedName>
        <fullName evidence="13">Uncharacterized protein</fullName>
    </submittedName>
</protein>
<dbReference type="OrthoDB" id="6703404at2759"/>
<dbReference type="RefSeq" id="XP_009821487.1">
    <property type="nucleotide sequence ID" value="XM_009823185.1"/>
</dbReference>
<sequence length="340" mass="37162">MRATTRDWDWACSAPVVQCDDPTSSPPLPPHAKRPFLVEFMLAGSATALATIASNPMEVVKTRMQLQGELAGKNDRLAYRSFRHALYMIGKTEGIRGLQSGLVAGMAYNVVMNGVRLGGFGKLQQAVGATNPSDPTYFLRNAMAGAMSGSIAAVFGSPFFLVKARLQGQQRNPIVRTPLRHNSTHHYSSMMDGFRQIVRTEGPYGLWRGTRSQMARLAVGTAAQLSTYTSSKHAVQTWMQLPDGVWAHIGAAAVSGLVVTTCMHPFDVVATRLSNQPVVAGRGQLYSGVVDCLRKIWATEGLRGLCKGWTAHYFRVGPHTMFTFVLWEQLQRLAHEIAGL</sequence>
<feature type="transmembrane region" description="Helical" evidence="12">
    <location>
        <begin position="142"/>
        <end position="162"/>
    </location>
</feature>
<reference evidence="13" key="1">
    <citation type="submission" date="2013-12" db="EMBL/GenBank/DDBJ databases">
        <title>The Genome Sequence of Aphanomyces astaci APO3.</title>
        <authorList>
            <consortium name="The Broad Institute Genomics Platform"/>
            <person name="Russ C."/>
            <person name="Tyler B."/>
            <person name="van West P."/>
            <person name="Dieguez-Uribeondo J."/>
            <person name="Young S.K."/>
            <person name="Zeng Q."/>
            <person name="Gargeya S."/>
            <person name="Fitzgerald M."/>
            <person name="Abouelleil A."/>
            <person name="Alvarado L."/>
            <person name="Chapman S.B."/>
            <person name="Gainer-Dewar J."/>
            <person name="Goldberg J."/>
            <person name="Griggs A."/>
            <person name="Gujja S."/>
            <person name="Hansen M."/>
            <person name="Howarth C."/>
            <person name="Imamovic A."/>
            <person name="Ireland A."/>
            <person name="Larimer J."/>
            <person name="McCowan C."/>
            <person name="Murphy C."/>
            <person name="Pearson M."/>
            <person name="Poon T.W."/>
            <person name="Priest M."/>
            <person name="Roberts A."/>
            <person name="Saif S."/>
            <person name="Shea T."/>
            <person name="Sykes S."/>
            <person name="Wortman J."/>
            <person name="Nusbaum C."/>
            <person name="Birren B."/>
        </authorList>
    </citation>
    <scope>NUCLEOTIDE SEQUENCE [LARGE SCALE GENOMIC DNA]</scope>
    <source>
        <strain evidence="13">APO3</strain>
    </source>
</reference>
<dbReference type="InterPro" id="IPR023395">
    <property type="entry name" value="MCP_dom_sf"/>
</dbReference>
<keyword evidence="4 10" id="KW-0812">Transmembrane</keyword>
<dbReference type="PANTHER" id="PTHR45928:SF1">
    <property type="entry name" value="RE38146P"/>
    <property type="match status" value="1"/>
</dbReference>
<organism evidence="13">
    <name type="scientific">Aphanomyces astaci</name>
    <name type="common">Crayfish plague agent</name>
    <dbReference type="NCBI Taxonomy" id="112090"/>
    <lineage>
        <taxon>Eukaryota</taxon>
        <taxon>Sar</taxon>
        <taxon>Stramenopiles</taxon>
        <taxon>Oomycota</taxon>
        <taxon>Saprolegniomycetes</taxon>
        <taxon>Saprolegniales</taxon>
        <taxon>Verrucalvaceae</taxon>
        <taxon>Aphanomyces</taxon>
    </lineage>
</organism>
<keyword evidence="5" id="KW-0677">Repeat</keyword>
<name>W4HAZ1_APHAT</name>
<evidence type="ECO:0000256" key="10">
    <source>
        <dbReference type="PROSITE-ProRule" id="PRU00282"/>
    </source>
</evidence>
<dbReference type="SUPFAM" id="SSF103506">
    <property type="entry name" value="Mitochondrial carrier"/>
    <property type="match status" value="1"/>
</dbReference>
<keyword evidence="6" id="KW-0999">Mitochondrion inner membrane</keyword>
<dbReference type="AlphaFoldDB" id="W4HAZ1"/>
<evidence type="ECO:0000256" key="2">
    <source>
        <dbReference type="ARBA" id="ARBA00006375"/>
    </source>
</evidence>
<dbReference type="GO" id="GO:0005743">
    <property type="term" value="C:mitochondrial inner membrane"/>
    <property type="evidence" value="ECO:0007669"/>
    <property type="project" value="UniProtKB-SubCell"/>
</dbReference>
<evidence type="ECO:0000256" key="3">
    <source>
        <dbReference type="ARBA" id="ARBA00022448"/>
    </source>
</evidence>
<proteinExistence type="inferred from homology"/>
<keyword evidence="9 10" id="KW-0472">Membrane</keyword>
<dbReference type="PROSITE" id="PS50920">
    <property type="entry name" value="SOLCAR"/>
    <property type="match status" value="3"/>
</dbReference>
<dbReference type="Gene3D" id="1.50.40.10">
    <property type="entry name" value="Mitochondrial carrier domain"/>
    <property type="match status" value="1"/>
</dbReference>
<evidence type="ECO:0000256" key="11">
    <source>
        <dbReference type="RuleBase" id="RU000488"/>
    </source>
</evidence>
<evidence type="ECO:0000256" key="12">
    <source>
        <dbReference type="SAM" id="Phobius"/>
    </source>
</evidence>
<gene>
    <name evidence="13" type="ORF">H257_00469</name>
</gene>
<dbReference type="GeneID" id="20802465"/>
<dbReference type="PANTHER" id="PTHR45928">
    <property type="entry name" value="RE38146P"/>
    <property type="match status" value="1"/>
</dbReference>
<keyword evidence="3 11" id="KW-0813">Transport</keyword>
<comment type="subcellular location">
    <subcellularLocation>
        <location evidence="1">Mitochondrion inner membrane</location>
        <topology evidence="1">Multi-pass membrane protein</topology>
    </subcellularLocation>
</comment>
<feature type="repeat" description="Solcar" evidence="10">
    <location>
        <begin position="34"/>
        <end position="126"/>
    </location>
</feature>
<evidence type="ECO:0000256" key="7">
    <source>
        <dbReference type="ARBA" id="ARBA00022989"/>
    </source>
</evidence>
<dbReference type="EMBL" id="KI913114">
    <property type="protein sequence ID" value="ETV89087.1"/>
    <property type="molecule type" value="Genomic_DNA"/>
</dbReference>
<dbReference type="InterPro" id="IPR051508">
    <property type="entry name" value="Mito_Carrier_Antiporter"/>
</dbReference>
<comment type="similarity">
    <text evidence="2 11">Belongs to the mitochondrial carrier (TC 2.A.29) family.</text>
</comment>
<evidence type="ECO:0000256" key="8">
    <source>
        <dbReference type="ARBA" id="ARBA00023128"/>
    </source>
</evidence>
<evidence type="ECO:0000256" key="1">
    <source>
        <dbReference type="ARBA" id="ARBA00004448"/>
    </source>
</evidence>
<accession>W4HAZ1</accession>
<evidence type="ECO:0000256" key="4">
    <source>
        <dbReference type="ARBA" id="ARBA00022692"/>
    </source>
</evidence>
<evidence type="ECO:0000313" key="13">
    <source>
        <dbReference type="EMBL" id="ETV89087.1"/>
    </source>
</evidence>
<evidence type="ECO:0000256" key="6">
    <source>
        <dbReference type="ARBA" id="ARBA00022792"/>
    </source>
</evidence>
<keyword evidence="8" id="KW-0496">Mitochondrion</keyword>